<dbReference type="Pfam" id="PF08818">
    <property type="entry name" value="DUF1801"/>
    <property type="match status" value="2"/>
</dbReference>
<sequence length="240" mass="26892">MPTEVSFAEFLQTVPERRQAESAELITMMKTISGKEPVMWGPSIIGFGSQQYRYDSGREGDMPQLSFSPRKSAIAIYFSEGFEHYGTELKELGKHRSSVSCLYVNKLADIDAAVLEAMVKKSWTIANASAKPRTVEEYIAQVPANAREQFLALRSLVRSIVPDLHHVLSYGIVGYKADPKKRALVFISGIKDHVGIYPVPHDDELRKELAPHIRGKGSLWFELDGELPEDLITKVVQELT</sequence>
<keyword evidence="3" id="KW-1185">Reference proteome</keyword>
<gene>
    <name evidence="2" type="ORF">SAMN02910418_01808</name>
</gene>
<name>A0A1H4BZD4_9ACTO</name>
<reference evidence="3" key="1">
    <citation type="submission" date="2016-10" db="EMBL/GenBank/DDBJ databases">
        <authorList>
            <person name="Varghese N."/>
            <person name="Submissions S."/>
        </authorList>
    </citation>
    <scope>NUCLEOTIDE SEQUENCE [LARGE SCALE GENOMIC DNA]</scope>
    <source>
        <strain evidence="3">KPR-1</strain>
    </source>
</reference>
<evidence type="ECO:0000259" key="1">
    <source>
        <dbReference type="Pfam" id="PF08818"/>
    </source>
</evidence>
<evidence type="ECO:0000313" key="3">
    <source>
        <dbReference type="Proteomes" id="UP000199288"/>
    </source>
</evidence>
<dbReference type="InterPro" id="IPR014922">
    <property type="entry name" value="YdhG-like"/>
</dbReference>
<dbReference type="Gene3D" id="3.90.1150.200">
    <property type="match status" value="1"/>
</dbReference>
<organism evidence="2 3">
    <name type="scientific">Bowdeniella nasicola</name>
    <dbReference type="NCBI Taxonomy" id="208480"/>
    <lineage>
        <taxon>Bacteria</taxon>
        <taxon>Bacillati</taxon>
        <taxon>Actinomycetota</taxon>
        <taxon>Actinomycetes</taxon>
        <taxon>Actinomycetales</taxon>
        <taxon>Actinomycetaceae</taxon>
        <taxon>Bowdeniella</taxon>
    </lineage>
</organism>
<dbReference type="EMBL" id="FNQV01000011">
    <property type="protein sequence ID" value="SEA53427.1"/>
    <property type="molecule type" value="Genomic_DNA"/>
</dbReference>
<proteinExistence type="predicted"/>
<dbReference type="Proteomes" id="UP000199288">
    <property type="component" value="Unassembled WGS sequence"/>
</dbReference>
<dbReference type="AlphaFoldDB" id="A0A1H4BZD4"/>
<accession>A0A1H4BZD4</accession>
<feature type="domain" description="YdhG-like" evidence="1">
    <location>
        <begin position="147"/>
        <end position="238"/>
    </location>
</feature>
<dbReference type="SUPFAM" id="SSF159888">
    <property type="entry name" value="YdhG-like"/>
    <property type="match status" value="1"/>
</dbReference>
<evidence type="ECO:0000313" key="2">
    <source>
        <dbReference type="EMBL" id="SEA53427.1"/>
    </source>
</evidence>
<feature type="domain" description="YdhG-like" evidence="1">
    <location>
        <begin position="20"/>
        <end position="122"/>
    </location>
</feature>
<protein>
    <recommendedName>
        <fullName evidence="1">YdhG-like domain-containing protein</fullName>
    </recommendedName>
</protein>